<evidence type="ECO:0000313" key="4">
    <source>
        <dbReference type="Proteomes" id="UP000297814"/>
    </source>
</evidence>
<feature type="region of interest" description="Disordered" evidence="1">
    <location>
        <begin position="94"/>
        <end position="171"/>
    </location>
</feature>
<feature type="compositionally biased region" description="Pro residues" evidence="1">
    <location>
        <begin position="118"/>
        <end position="134"/>
    </location>
</feature>
<reference evidence="3 4" key="1">
    <citation type="submission" date="2017-12" db="EMBL/GenBank/DDBJ databases">
        <title>Comparative genomics of Botrytis spp.</title>
        <authorList>
            <person name="Valero-Jimenez C.A."/>
            <person name="Tapia P."/>
            <person name="Veloso J."/>
            <person name="Silva-Moreno E."/>
            <person name="Staats M."/>
            <person name="Valdes J.H."/>
            <person name="Van Kan J.A.L."/>
        </authorList>
    </citation>
    <scope>NUCLEOTIDE SEQUENCE [LARGE SCALE GENOMIC DNA]</scope>
    <source>
        <strain evidence="3 4">Bh0001</strain>
    </source>
</reference>
<dbReference type="Proteomes" id="UP000297814">
    <property type="component" value="Unassembled WGS sequence"/>
</dbReference>
<organism evidence="3 4">
    <name type="scientific">Botrytis hyacinthi</name>
    <dbReference type="NCBI Taxonomy" id="278943"/>
    <lineage>
        <taxon>Eukaryota</taxon>
        <taxon>Fungi</taxon>
        <taxon>Dikarya</taxon>
        <taxon>Ascomycota</taxon>
        <taxon>Pezizomycotina</taxon>
        <taxon>Leotiomycetes</taxon>
        <taxon>Helotiales</taxon>
        <taxon>Sclerotiniaceae</taxon>
        <taxon>Botrytis</taxon>
    </lineage>
</organism>
<keyword evidence="2" id="KW-1133">Transmembrane helix</keyword>
<dbReference type="EMBL" id="PQXK01000105">
    <property type="protein sequence ID" value="TGO37137.1"/>
    <property type="molecule type" value="Genomic_DNA"/>
</dbReference>
<evidence type="ECO:0000313" key="3">
    <source>
        <dbReference type="EMBL" id="TGO37137.1"/>
    </source>
</evidence>
<sequence length="241" mass="26481">MPVVSEPITGLTNAYTYGFFSKIPTPYLFLSGVFLLCVTIFIRRKRSSTTKLQYHFPPSRPSTPLLEKSDVNIFSYMDENPKLDTDNLALSRTSSSSFDFTTSPSSISSSPKTFSRLPPIPPFTPPSPLEPLPYSPIHGGGSGSAPPTDIPPRRRSYTKPPNPLTSTPVVNGEIISGDGWRRHTRVFGGGNSNLKVSKGNVEAIEGSWEPVAIGGFENGRAIILEEEEENSGERDMKWMKE</sequence>
<proteinExistence type="predicted"/>
<evidence type="ECO:0000256" key="1">
    <source>
        <dbReference type="SAM" id="MobiDB-lite"/>
    </source>
</evidence>
<feature type="transmembrane region" description="Helical" evidence="2">
    <location>
        <begin position="25"/>
        <end position="42"/>
    </location>
</feature>
<comment type="caution">
    <text evidence="3">The sequence shown here is derived from an EMBL/GenBank/DDBJ whole genome shotgun (WGS) entry which is preliminary data.</text>
</comment>
<protein>
    <submittedName>
        <fullName evidence="3">Uncharacterized protein</fullName>
    </submittedName>
</protein>
<name>A0A4Z1GUR2_9HELO</name>
<feature type="compositionally biased region" description="Low complexity" evidence="1">
    <location>
        <begin position="94"/>
        <end position="117"/>
    </location>
</feature>
<keyword evidence="2" id="KW-0812">Transmembrane</keyword>
<gene>
    <name evidence="3" type="ORF">BHYA_0105g00290</name>
</gene>
<evidence type="ECO:0000256" key="2">
    <source>
        <dbReference type="SAM" id="Phobius"/>
    </source>
</evidence>
<keyword evidence="4" id="KW-1185">Reference proteome</keyword>
<keyword evidence="2" id="KW-0472">Membrane</keyword>
<accession>A0A4Z1GUR2</accession>
<dbReference type="AlphaFoldDB" id="A0A4Z1GUR2"/>